<keyword evidence="3" id="KW-1185">Reference proteome</keyword>
<reference evidence="2 3" key="1">
    <citation type="submission" date="2019-02" db="EMBL/GenBank/DDBJ databases">
        <title>Draft genome sequences of novel Actinobacteria.</title>
        <authorList>
            <person name="Sahin N."/>
            <person name="Ay H."/>
            <person name="Saygin H."/>
        </authorList>
    </citation>
    <scope>NUCLEOTIDE SEQUENCE [LARGE SCALE GENOMIC DNA]</scope>
    <source>
        <strain evidence="2 3">KC603</strain>
    </source>
</reference>
<feature type="compositionally biased region" description="Polar residues" evidence="1">
    <location>
        <begin position="93"/>
        <end position="103"/>
    </location>
</feature>
<evidence type="ECO:0000313" key="3">
    <source>
        <dbReference type="Proteomes" id="UP000295621"/>
    </source>
</evidence>
<feature type="region of interest" description="Disordered" evidence="1">
    <location>
        <begin position="48"/>
        <end position="103"/>
    </location>
</feature>
<dbReference type="AlphaFoldDB" id="A0A4R4RZF4"/>
<organism evidence="2 3">
    <name type="scientific">Jiangella ureilytica</name>
    <dbReference type="NCBI Taxonomy" id="2530374"/>
    <lineage>
        <taxon>Bacteria</taxon>
        <taxon>Bacillati</taxon>
        <taxon>Actinomycetota</taxon>
        <taxon>Actinomycetes</taxon>
        <taxon>Jiangellales</taxon>
        <taxon>Jiangellaceae</taxon>
        <taxon>Jiangella</taxon>
    </lineage>
</organism>
<feature type="compositionally biased region" description="Low complexity" evidence="1">
    <location>
        <begin position="9"/>
        <end position="28"/>
    </location>
</feature>
<comment type="caution">
    <text evidence="2">The sequence shown here is derived from an EMBL/GenBank/DDBJ whole genome shotgun (WGS) entry which is preliminary data.</text>
</comment>
<dbReference type="Proteomes" id="UP000295621">
    <property type="component" value="Unassembled WGS sequence"/>
</dbReference>
<gene>
    <name evidence="2" type="ORF">E1212_02835</name>
</gene>
<feature type="compositionally biased region" description="Low complexity" evidence="1">
    <location>
        <begin position="48"/>
        <end position="85"/>
    </location>
</feature>
<proteinExistence type="predicted"/>
<evidence type="ECO:0000256" key="1">
    <source>
        <dbReference type="SAM" id="MobiDB-lite"/>
    </source>
</evidence>
<accession>A0A4R4RZF4</accession>
<evidence type="ECO:0000313" key="2">
    <source>
        <dbReference type="EMBL" id="TDC54392.1"/>
    </source>
</evidence>
<dbReference type="EMBL" id="SMKL01000004">
    <property type="protein sequence ID" value="TDC54392.1"/>
    <property type="molecule type" value="Genomic_DNA"/>
</dbReference>
<sequence length="103" mass="9866">MRSRETGRRAVAGAATGFGEASGTAEGAAAGGTAAGGTAAAAVAARPLSTTTCGTRSSTGSSGADQETSVSSRSSRPRSFTTAASWARPSVAVPSSVTFTAPP</sequence>
<protein>
    <submittedName>
        <fullName evidence="2">Uncharacterized protein</fullName>
    </submittedName>
</protein>
<name>A0A4R4RZF4_9ACTN</name>
<feature type="region of interest" description="Disordered" evidence="1">
    <location>
        <begin position="1"/>
        <end position="36"/>
    </location>
</feature>